<accession>A0ABD1E429</accession>
<dbReference type="AlphaFoldDB" id="A0ABD1E429"/>
<name>A0ABD1E429_HYPHA</name>
<feature type="region of interest" description="Disordered" evidence="2">
    <location>
        <begin position="849"/>
        <end position="878"/>
    </location>
</feature>
<keyword evidence="1" id="KW-0175">Coiled coil</keyword>
<feature type="coiled-coil region" evidence="1">
    <location>
        <begin position="585"/>
        <end position="706"/>
    </location>
</feature>
<evidence type="ECO:0000256" key="1">
    <source>
        <dbReference type="SAM" id="Coils"/>
    </source>
</evidence>
<feature type="compositionally biased region" description="Low complexity" evidence="2">
    <location>
        <begin position="851"/>
        <end position="865"/>
    </location>
</feature>
<organism evidence="3 4">
    <name type="scientific">Hypothenemus hampei</name>
    <name type="common">Coffee berry borer</name>
    <dbReference type="NCBI Taxonomy" id="57062"/>
    <lineage>
        <taxon>Eukaryota</taxon>
        <taxon>Metazoa</taxon>
        <taxon>Ecdysozoa</taxon>
        <taxon>Arthropoda</taxon>
        <taxon>Hexapoda</taxon>
        <taxon>Insecta</taxon>
        <taxon>Pterygota</taxon>
        <taxon>Neoptera</taxon>
        <taxon>Endopterygota</taxon>
        <taxon>Coleoptera</taxon>
        <taxon>Polyphaga</taxon>
        <taxon>Cucujiformia</taxon>
        <taxon>Curculionidae</taxon>
        <taxon>Scolytinae</taxon>
        <taxon>Hypothenemus</taxon>
    </lineage>
</organism>
<feature type="coiled-coil region" evidence="1">
    <location>
        <begin position="218"/>
        <end position="259"/>
    </location>
</feature>
<dbReference type="EMBL" id="JBDJPC010000012">
    <property type="protein sequence ID" value="KAL1489330.1"/>
    <property type="molecule type" value="Genomic_DNA"/>
</dbReference>
<dbReference type="Proteomes" id="UP001566132">
    <property type="component" value="Unassembled WGS sequence"/>
</dbReference>
<sequence length="897" mass="103151">MSSQYCCNELNDFIMVEDSARETLCAIHKTINSTDNFPSCNHKMLRLCPVPNLQNRSGACVRSRSRKSRSPSPKYDHSKMHRTLSANPPIKKSHCCQIVPHVYCRIERSASPGSGVANYVNVEKTFSCPGKMNQNNPKSSTFTSKSSIQIEQFAQNLLDTDGVVHELKTEIERVKHQLHHISRQRIPAPSLRSPHTSKIPCSITIPPSAPEEMPESVIVKLTNDNKRLKRELKSKKKLLEKSRTEMAKAKDILSDYEKKVGLLHVQALKSSKAMKKSKETFCQCLKDRDEKIKALKETQESLDKTLKKSSKILNEKDLEIMGLKESVSCLKKTLDGSSFKCSTLIQSNQELVQSIDVLKGQLQVSSSALNDQKNLIESLEQKICDLNCMCKKTACKSRKQKSDFDSLIKNHEEEKFRLNQELDNLSMKMSETERQLRVYETYPDKYKRLEQECKEAHDQLRNTQESFLKEKQEMEKLISELTNVVKQNKGTLQEMSELNRQQEITIQSQSKALLKKEEQFKLIEKESEDFKMRNAKLEQEVEDLRRSLSEPCNKEACLCISKELDRIKNALNVEKDTQLIKEKIIQDQSQTIIDLQREVKEKISELNKAQNDTRYLEEEIEKINEKLIIKHKELDVEIDEKEGLMDKLRELECQRNQLVEDISDFEQMLHKVQRTCGDNEKQKMVLKNLEDQIVKQRQEWDEQKKNMGKEKQKAICAAKFATQKLLDTVADFQRQVDAQKKVQLLLTKMLHEKDEQLRRVKSKISSINTITKDVEFHDTGMKELFFHNNRSENVSLYSSCSSSSRKIPDFAKATEPYRFVIKEEEPTITPHANGFPELPSNRLFAFPPSPKSSSFSLNTRARPTTPRGPPESDIMGSISTISATPLSLASTFPRSPT</sequence>
<feature type="region of interest" description="Disordered" evidence="2">
    <location>
        <begin position="59"/>
        <end position="84"/>
    </location>
</feature>
<keyword evidence="4" id="KW-1185">Reference proteome</keyword>
<protein>
    <submittedName>
        <fullName evidence="3">Uncharacterized protein</fullName>
    </submittedName>
</protein>
<gene>
    <name evidence="3" type="ORF">ABEB36_014248</name>
</gene>
<proteinExistence type="predicted"/>
<comment type="caution">
    <text evidence="3">The sequence shown here is derived from an EMBL/GenBank/DDBJ whole genome shotgun (WGS) entry which is preliminary data.</text>
</comment>
<feature type="coiled-coil region" evidence="1">
    <location>
        <begin position="520"/>
        <end position="547"/>
    </location>
</feature>
<reference evidence="3 4" key="1">
    <citation type="submission" date="2024-05" db="EMBL/GenBank/DDBJ databases">
        <title>Genetic variation in Jamaican populations of the coffee berry borer (Hypothenemus hampei).</title>
        <authorList>
            <person name="Errbii M."/>
            <person name="Myrie A."/>
        </authorList>
    </citation>
    <scope>NUCLEOTIDE SEQUENCE [LARGE SCALE GENOMIC DNA]</scope>
    <source>
        <strain evidence="3">JA-Hopewell-2020-01-JO</strain>
        <tissue evidence="3">Whole body</tissue>
    </source>
</reference>
<evidence type="ECO:0000313" key="4">
    <source>
        <dbReference type="Proteomes" id="UP001566132"/>
    </source>
</evidence>
<feature type="coiled-coil region" evidence="1">
    <location>
        <begin position="408"/>
        <end position="480"/>
    </location>
</feature>
<evidence type="ECO:0000313" key="3">
    <source>
        <dbReference type="EMBL" id="KAL1489330.1"/>
    </source>
</evidence>
<evidence type="ECO:0000256" key="2">
    <source>
        <dbReference type="SAM" id="MobiDB-lite"/>
    </source>
</evidence>